<gene>
    <name evidence="2" type="primary">Dper\GL22492</name>
    <name evidence="2" type="ORF">Dper_GL22492</name>
</gene>
<dbReference type="HOGENOM" id="CLU_2148430_0_0_1"/>
<reference evidence="2 3" key="1">
    <citation type="journal article" date="2007" name="Nature">
        <title>Evolution of genes and genomes on the Drosophila phylogeny.</title>
        <authorList>
            <consortium name="Drosophila 12 Genomes Consortium"/>
            <person name="Clark A.G."/>
            <person name="Eisen M.B."/>
            <person name="Smith D.R."/>
            <person name="Bergman C.M."/>
            <person name="Oliver B."/>
            <person name="Markow T.A."/>
            <person name="Kaufman T.C."/>
            <person name="Kellis M."/>
            <person name="Gelbart W."/>
            <person name="Iyer V.N."/>
            <person name="Pollard D.A."/>
            <person name="Sackton T.B."/>
            <person name="Larracuente A.M."/>
            <person name="Singh N.D."/>
            <person name="Abad J.P."/>
            <person name="Abt D.N."/>
            <person name="Adryan B."/>
            <person name="Aguade M."/>
            <person name="Akashi H."/>
            <person name="Anderson W.W."/>
            <person name="Aquadro C.F."/>
            <person name="Ardell D.H."/>
            <person name="Arguello R."/>
            <person name="Artieri C.G."/>
            <person name="Barbash D.A."/>
            <person name="Barker D."/>
            <person name="Barsanti P."/>
            <person name="Batterham P."/>
            <person name="Batzoglou S."/>
            <person name="Begun D."/>
            <person name="Bhutkar A."/>
            <person name="Blanco E."/>
            <person name="Bosak S.A."/>
            <person name="Bradley R.K."/>
            <person name="Brand A.D."/>
            <person name="Brent M.R."/>
            <person name="Brooks A.N."/>
            <person name="Brown R.H."/>
            <person name="Butlin R.K."/>
            <person name="Caggese C."/>
            <person name="Calvi B.R."/>
            <person name="Bernardo de Carvalho A."/>
            <person name="Caspi A."/>
            <person name="Castrezana S."/>
            <person name="Celniker S.E."/>
            <person name="Chang J.L."/>
            <person name="Chapple C."/>
            <person name="Chatterji S."/>
            <person name="Chinwalla A."/>
            <person name="Civetta A."/>
            <person name="Clifton S.W."/>
            <person name="Comeron J.M."/>
            <person name="Costello J.C."/>
            <person name="Coyne J.A."/>
            <person name="Daub J."/>
            <person name="David R.G."/>
            <person name="Delcher A.L."/>
            <person name="Delehaunty K."/>
            <person name="Do C.B."/>
            <person name="Ebling H."/>
            <person name="Edwards K."/>
            <person name="Eickbush T."/>
            <person name="Evans J.D."/>
            <person name="Filipski A."/>
            <person name="Findeiss S."/>
            <person name="Freyhult E."/>
            <person name="Fulton L."/>
            <person name="Fulton R."/>
            <person name="Garcia A.C."/>
            <person name="Gardiner A."/>
            <person name="Garfield D.A."/>
            <person name="Garvin B.E."/>
            <person name="Gibson G."/>
            <person name="Gilbert D."/>
            <person name="Gnerre S."/>
            <person name="Godfrey J."/>
            <person name="Good R."/>
            <person name="Gotea V."/>
            <person name="Gravely B."/>
            <person name="Greenberg A.J."/>
            <person name="Griffiths-Jones S."/>
            <person name="Gross S."/>
            <person name="Guigo R."/>
            <person name="Gustafson E.A."/>
            <person name="Haerty W."/>
            <person name="Hahn M.W."/>
            <person name="Halligan D.L."/>
            <person name="Halpern A.L."/>
            <person name="Halter G.M."/>
            <person name="Han M.V."/>
            <person name="Heger A."/>
            <person name="Hillier L."/>
            <person name="Hinrichs A.S."/>
            <person name="Holmes I."/>
            <person name="Hoskins R.A."/>
            <person name="Hubisz M.J."/>
            <person name="Hultmark D."/>
            <person name="Huntley M.A."/>
            <person name="Jaffe D.B."/>
            <person name="Jagadeeshan S."/>
            <person name="Jeck W.R."/>
            <person name="Johnson J."/>
            <person name="Jones C.D."/>
            <person name="Jordan W.C."/>
            <person name="Karpen G.H."/>
            <person name="Kataoka E."/>
            <person name="Keightley P.D."/>
            <person name="Kheradpour P."/>
            <person name="Kirkness E.F."/>
            <person name="Koerich L.B."/>
            <person name="Kristiansen K."/>
            <person name="Kudrna D."/>
            <person name="Kulathinal R.J."/>
            <person name="Kumar S."/>
            <person name="Kwok R."/>
            <person name="Lander E."/>
            <person name="Langley C.H."/>
            <person name="Lapoint R."/>
            <person name="Lazzaro B.P."/>
            <person name="Lee S.J."/>
            <person name="Levesque L."/>
            <person name="Li R."/>
            <person name="Lin C.F."/>
            <person name="Lin M.F."/>
            <person name="Lindblad-Toh K."/>
            <person name="Llopart A."/>
            <person name="Long M."/>
            <person name="Low L."/>
            <person name="Lozovsky E."/>
            <person name="Lu J."/>
            <person name="Luo M."/>
            <person name="Machado C.A."/>
            <person name="Makalowski W."/>
            <person name="Marzo M."/>
            <person name="Matsuda M."/>
            <person name="Matzkin L."/>
            <person name="McAllister B."/>
            <person name="McBride C.S."/>
            <person name="McKernan B."/>
            <person name="McKernan K."/>
            <person name="Mendez-Lago M."/>
            <person name="Minx P."/>
            <person name="Mollenhauer M.U."/>
            <person name="Montooth K."/>
            <person name="Mount S.M."/>
            <person name="Mu X."/>
            <person name="Myers E."/>
            <person name="Negre B."/>
            <person name="Newfeld S."/>
            <person name="Nielsen R."/>
            <person name="Noor M.A."/>
            <person name="O'Grady P."/>
            <person name="Pachter L."/>
            <person name="Papaceit M."/>
            <person name="Parisi M.J."/>
            <person name="Parisi M."/>
            <person name="Parts L."/>
            <person name="Pedersen J.S."/>
            <person name="Pesole G."/>
            <person name="Phillippy A.M."/>
            <person name="Ponting C.P."/>
            <person name="Pop M."/>
            <person name="Porcelli D."/>
            <person name="Powell J.R."/>
            <person name="Prohaska S."/>
            <person name="Pruitt K."/>
            <person name="Puig M."/>
            <person name="Quesneville H."/>
            <person name="Ram K.R."/>
            <person name="Rand D."/>
            <person name="Rasmussen M.D."/>
            <person name="Reed L.K."/>
            <person name="Reenan R."/>
            <person name="Reily A."/>
            <person name="Remington K.A."/>
            <person name="Rieger T.T."/>
            <person name="Ritchie M.G."/>
            <person name="Robin C."/>
            <person name="Rogers Y.H."/>
            <person name="Rohde C."/>
            <person name="Rozas J."/>
            <person name="Rubenfield M.J."/>
            <person name="Ruiz A."/>
            <person name="Russo S."/>
            <person name="Salzberg S.L."/>
            <person name="Sanchez-Gracia A."/>
            <person name="Saranga D.J."/>
            <person name="Sato H."/>
            <person name="Schaeffer S.W."/>
            <person name="Schatz M.C."/>
            <person name="Schlenke T."/>
            <person name="Schwartz R."/>
            <person name="Segarra C."/>
            <person name="Singh R.S."/>
            <person name="Sirot L."/>
            <person name="Sirota M."/>
            <person name="Sisneros N.B."/>
            <person name="Smith C.D."/>
            <person name="Smith T.F."/>
            <person name="Spieth J."/>
            <person name="Stage D.E."/>
            <person name="Stark A."/>
            <person name="Stephan W."/>
            <person name="Strausberg R.L."/>
            <person name="Strempel S."/>
            <person name="Sturgill D."/>
            <person name="Sutton G."/>
            <person name="Sutton G.G."/>
            <person name="Tao W."/>
            <person name="Teichmann S."/>
            <person name="Tobari Y.N."/>
            <person name="Tomimura Y."/>
            <person name="Tsolas J.M."/>
            <person name="Valente V.L."/>
            <person name="Venter E."/>
            <person name="Venter J.C."/>
            <person name="Vicario S."/>
            <person name="Vieira F.G."/>
            <person name="Vilella A.J."/>
            <person name="Villasante A."/>
            <person name="Walenz B."/>
            <person name="Wang J."/>
            <person name="Wasserman M."/>
            <person name="Watts T."/>
            <person name="Wilson D."/>
            <person name="Wilson R.K."/>
            <person name="Wing R.A."/>
            <person name="Wolfner M.F."/>
            <person name="Wong A."/>
            <person name="Wong G.K."/>
            <person name="Wu C.I."/>
            <person name="Wu G."/>
            <person name="Yamamoto D."/>
            <person name="Yang H.P."/>
            <person name="Yang S.P."/>
            <person name="Yorke J.A."/>
            <person name="Yoshida K."/>
            <person name="Zdobnov E."/>
            <person name="Zhang P."/>
            <person name="Zhang Y."/>
            <person name="Zimin A.V."/>
            <person name="Baldwin J."/>
            <person name="Abdouelleil A."/>
            <person name="Abdulkadir J."/>
            <person name="Abebe A."/>
            <person name="Abera B."/>
            <person name="Abreu J."/>
            <person name="Acer S.C."/>
            <person name="Aftuck L."/>
            <person name="Alexander A."/>
            <person name="An P."/>
            <person name="Anderson E."/>
            <person name="Anderson S."/>
            <person name="Arachi H."/>
            <person name="Azer M."/>
            <person name="Bachantsang P."/>
            <person name="Barry A."/>
            <person name="Bayul T."/>
            <person name="Berlin A."/>
            <person name="Bessette D."/>
            <person name="Bloom T."/>
            <person name="Blye J."/>
            <person name="Boguslavskiy L."/>
            <person name="Bonnet C."/>
            <person name="Boukhgalter B."/>
            <person name="Bourzgui I."/>
            <person name="Brown A."/>
            <person name="Cahill P."/>
            <person name="Channer S."/>
            <person name="Cheshatsang Y."/>
            <person name="Chuda L."/>
            <person name="Citroen M."/>
            <person name="Collymore A."/>
            <person name="Cooke P."/>
            <person name="Costello M."/>
            <person name="D'Aco K."/>
            <person name="Daza R."/>
            <person name="De Haan G."/>
            <person name="DeGray S."/>
            <person name="DeMaso C."/>
            <person name="Dhargay N."/>
            <person name="Dooley K."/>
            <person name="Dooley E."/>
            <person name="Doricent M."/>
            <person name="Dorje P."/>
            <person name="Dorjee K."/>
            <person name="Dupes A."/>
            <person name="Elong R."/>
            <person name="Falk J."/>
            <person name="Farina A."/>
            <person name="Faro S."/>
            <person name="Ferguson D."/>
            <person name="Fisher S."/>
            <person name="Foley C.D."/>
            <person name="Franke A."/>
            <person name="Friedrich D."/>
            <person name="Gadbois L."/>
            <person name="Gearin G."/>
            <person name="Gearin C.R."/>
            <person name="Giannoukos G."/>
            <person name="Goode T."/>
            <person name="Graham J."/>
            <person name="Grandbois E."/>
            <person name="Grewal S."/>
            <person name="Gyaltsen K."/>
            <person name="Hafez N."/>
            <person name="Hagos B."/>
            <person name="Hall J."/>
            <person name="Henson C."/>
            <person name="Hollinger A."/>
            <person name="Honan T."/>
            <person name="Huard M.D."/>
            <person name="Hughes L."/>
            <person name="Hurhula B."/>
            <person name="Husby M.E."/>
            <person name="Kamat A."/>
            <person name="Kanga B."/>
            <person name="Kashin S."/>
            <person name="Khazanovich D."/>
            <person name="Kisner P."/>
            <person name="Lance K."/>
            <person name="Lara M."/>
            <person name="Lee W."/>
            <person name="Lennon N."/>
            <person name="Letendre F."/>
            <person name="LeVine R."/>
            <person name="Lipovsky A."/>
            <person name="Liu X."/>
            <person name="Liu J."/>
            <person name="Liu S."/>
            <person name="Lokyitsang T."/>
            <person name="Lokyitsang Y."/>
            <person name="Lubonja R."/>
            <person name="Lui A."/>
            <person name="MacDonald P."/>
            <person name="Magnisalis V."/>
            <person name="Maru K."/>
            <person name="Matthews C."/>
            <person name="McCusker W."/>
            <person name="McDonough S."/>
            <person name="Mehta T."/>
            <person name="Meldrim J."/>
            <person name="Meneus L."/>
            <person name="Mihai O."/>
            <person name="Mihalev A."/>
            <person name="Mihova T."/>
            <person name="Mittelman R."/>
            <person name="Mlenga V."/>
            <person name="Montmayeur A."/>
            <person name="Mulrain L."/>
            <person name="Navidi A."/>
            <person name="Naylor J."/>
            <person name="Negash T."/>
            <person name="Nguyen T."/>
            <person name="Nguyen N."/>
            <person name="Nicol R."/>
            <person name="Norbu C."/>
            <person name="Norbu N."/>
            <person name="Novod N."/>
            <person name="O'Neill B."/>
            <person name="Osman S."/>
            <person name="Markiewicz E."/>
            <person name="Oyono O.L."/>
            <person name="Patti C."/>
            <person name="Phunkhang P."/>
            <person name="Pierre F."/>
            <person name="Priest M."/>
            <person name="Raghuraman S."/>
            <person name="Rege F."/>
            <person name="Reyes R."/>
            <person name="Rise C."/>
            <person name="Rogov P."/>
            <person name="Ross K."/>
            <person name="Ryan E."/>
            <person name="Settipalli S."/>
            <person name="Shea T."/>
            <person name="Sherpa N."/>
            <person name="Shi L."/>
            <person name="Shih D."/>
            <person name="Sparrow T."/>
            <person name="Spaulding J."/>
            <person name="Stalker J."/>
            <person name="Stange-Thomann N."/>
            <person name="Stavropoulos S."/>
            <person name="Stone C."/>
            <person name="Strader C."/>
            <person name="Tesfaye S."/>
            <person name="Thomson T."/>
            <person name="Thoulutsang Y."/>
            <person name="Thoulutsang D."/>
            <person name="Topham K."/>
            <person name="Topping I."/>
            <person name="Tsamla T."/>
            <person name="Vassiliev H."/>
            <person name="Vo A."/>
            <person name="Wangchuk T."/>
            <person name="Wangdi T."/>
            <person name="Weiand M."/>
            <person name="Wilkinson J."/>
            <person name="Wilson A."/>
            <person name="Yadav S."/>
            <person name="Young G."/>
            <person name="Yu Q."/>
            <person name="Zembek L."/>
            <person name="Zhong D."/>
            <person name="Zimmer A."/>
            <person name="Zwirko Z."/>
            <person name="Jaffe D.B."/>
            <person name="Alvarez P."/>
            <person name="Brockman W."/>
            <person name="Butler J."/>
            <person name="Chin C."/>
            <person name="Gnerre S."/>
            <person name="Grabherr M."/>
            <person name="Kleber M."/>
            <person name="Mauceli E."/>
            <person name="MacCallum I."/>
        </authorList>
    </citation>
    <scope>NUCLEOTIDE SEQUENCE [LARGE SCALE GENOMIC DNA]</scope>
    <source>
        <strain evidence="3">MSH-3 / Tucson 14011-0111.49</strain>
    </source>
</reference>
<feature type="compositionally biased region" description="Basic and acidic residues" evidence="1">
    <location>
        <begin position="1"/>
        <end position="11"/>
    </location>
</feature>
<accession>B4H1F0</accession>
<protein>
    <submittedName>
        <fullName evidence="2">GL22492</fullName>
    </submittedName>
</protein>
<evidence type="ECO:0000313" key="3">
    <source>
        <dbReference type="Proteomes" id="UP000008744"/>
    </source>
</evidence>
<evidence type="ECO:0000313" key="2">
    <source>
        <dbReference type="EMBL" id="EDW30127.1"/>
    </source>
</evidence>
<feature type="region of interest" description="Disordered" evidence="1">
    <location>
        <begin position="1"/>
        <end position="20"/>
    </location>
</feature>
<keyword evidence="3" id="KW-1185">Reference proteome</keyword>
<proteinExistence type="predicted"/>
<sequence length="112" mass="12127">MAPKRVEKQGEQGEALPLSRSFFDAPMQHAARGVMQSGLEMDLQLELEAGGSGRGTGSSVPQTFILIGVQSLGQRQPSICMHTRCLSVVVPPRRPDRNEGNAAAVPRCRETR</sequence>
<dbReference type="AlphaFoldDB" id="B4H1F0"/>
<dbReference type="Proteomes" id="UP000008744">
    <property type="component" value="Unassembled WGS sequence"/>
</dbReference>
<organism evidence="3">
    <name type="scientific">Drosophila persimilis</name>
    <name type="common">Fruit fly</name>
    <dbReference type="NCBI Taxonomy" id="7234"/>
    <lineage>
        <taxon>Eukaryota</taxon>
        <taxon>Metazoa</taxon>
        <taxon>Ecdysozoa</taxon>
        <taxon>Arthropoda</taxon>
        <taxon>Hexapoda</taxon>
        <taxon>Insecta</taxon>
        <taxon>Pterygota</taxon>
        <taxon>Neoptera</taxon>
        <taxon>Endopterygota</taxon>
        <taxon>Diptera</taxon>
        <taxon>Brachycera</taxon>
        <taxon>Muscomorpha</taxon>
        <taxon>Ephydroidea</taxon>
        <taxon>Drosophilidae</taxon>
        <taxon>Drosophila</taxon>
        <taxon>Sophophora</taxon>
    </lineage>
</organism>
<feature type="region of interest" description="Disordered" evidence="1">
    <location>
        <begin position="92"/>
        <end position="112"/>
    </location>
</feature>
<evidence type="ECO:0000256" key="1">
    <source>
        <dbReference type="SAM" id="MobiDB-lite"/>
    </source>
</evidence>
<name>B4H1F0_DROPE</name>
<dbReference type="EMBL" id="CH479202">
    <property type="protein sequence ID" value="EDW30127.1"/>
    <property type="molecule type" value="Genomic_DNA"/>
</dbReference>